<feature type="transmembrane region" description="Helical" evidence="8">
    <location>
        <begin position="227"/>
        <end position="248"/>
    </location>
</feature>
<evidence type="ECO:0000313" key="9">
    <source>
        <dbReference type="EMBL" id="RSH91332.1"/>
    </source>
</evidence>
<dbReference type="SUPFAM" id="SSF103473">
    <property type="entry name" value="MFS general substrate transporter"/>
    <property type="match status" value="1"/>
</dbReference>
<dbReference type="InterPro" id="IPR036259">
    <property type="entry name" value="MFS_trans_sf"/>
</dbReference>
<evidence type="ECO:0000313" key="10">
    <source>
        <dbReference type="Proteomes" id="UP000279259"/>
    </source>
</evidence>
<dbReference type="InterPro" id="IPR011701">
    <property type="entry name" value="MFS"/>
</dbReference>
<feature type="transmembrane region" description="Helical" evidence="8">
    <location>
        <begin position="360"/>
        <end position="381"/>
    </location>
</feature>
<evidence type="ECO:0000256" key="3">
    <source>
        <dbReference type="ARBA" id="ARBA00022692"/>
    </source>
</evidence>
<sequence length="513" mass="58179">MAVATEPAELAQMSLAIADGQEETAIVAGPSKRGPWQKFVSFIWDPDYYEKSDAERRLVFKLDCFMLASLTIGWWLKNIDQSNLANAYVSGMKEDLNITGNQYTYMGTIYNAVICAMCIPANFIVMKVRPAWFLAACEVGWGIFTFAQAGARSYQAMYGFRFCVALFESFYYPIGFFILGSWYTRREIAKRIGLWFVAGPAGSAFSGYLQAAIYGNLNGLHGLAGWRWLYIICGIMTVPCGFLLYFLVPDFPENTKVWYLSQAEIELARERCRINNIKPVVNKIEWSYVGRSIKAWRFWILVPWYLVYGLAVQNGAQFAVYLKAAGYSVTMRNVLPSCMYIIEIPTLLFYTYISDRYGHRFLVCLIPLIWGLIPTGILAVWPQSNSLKVFAFIVNQSIYVTPVFYAWVSEICRNSPEERAFIVGATSCLFYCFNAWLPTIIFLQTDGPSFRKGFPTNFAFTIVSLLGVIVIYLFHRRQLRQEDAADGKVPSLEGGPVQTYEGKEGSETEVEAK</sequence>
<comment type="similarity">
    <text evidence="6">Belongs to the major facilitator superfamily. Allantoate permease family.</text>
</comment>
<evidence type="ECO:0000256" key="2">
    <source>
        <dbReference type="ARBA" id="ARBA00022448"/>
    </source>
</evidence>
<feature type="transmembrane region" description="Helical" evidence="8">
    <location>
        <begin position="454"/>
        <end position="474"/>
    </location>
</feature>
<evidence type="ECO:0000256" key="1">
    <source>
        <dbReference type="ARBA" id="ARBA00004141"/>
    </source>
</evidence>
<feature type="transmembrane region" description="Helical" evidence="8">
    <location>
        <begin position="58"/>
        <end position="76"/>
    </location>
</feature>
<feature type="transmembrane region" description="Helical" evidence="8">
    <location>
        <begin position="103"/>
        <end position="125"/>
    </location>
</feature>
<proteinExistence type="inferred from homology"/>
<dbReference type="OrthoDB" id="3639251at2759"/>
<organism evidence="9 10">
    <name type="scientific">Saitozyma podzolica</name>
    <dbReference type="NCBI Taxonomy" id="1890683"/>
    <lineage>
        <taxon>Eukaryota</taxon>
        <taxon>Fungi</taxon>
        <taxon>Dikarya</taxon>
        <taxon>Basidiomycota</taxon>
        <taxon>Agaricomycotina</taxon>
        <taxon>Tremellomycetes</taxon>
        <taxon>Tremellales</taxon>
        <taxon>Trimorphomycetaceae</taxon>
        <taxon>Saitozyma</taxon>
    </lineage>
</organism>
<feature type="transmembrane region" description="Helical" evidence="8">
    <location>
        <begin position="334"/>
        <end position="353"/>
    </location>
</feature>
<feature type="compositionally biased region" description="Basic and acidic residues" evidence="7">
    <location>
        <begin position="501"/>
        <end position="513"/>
    </location>
</feature>
<evidence type="ECO:0000256" key="7">
    <source>
        <dbReference type="SAM" id="MobiDB-lite"/>
    </source>
</evidence>
<name>A0A427YJQ8_9TREE</name>
<evidence type="ECO:0000256" key="5">
    <source>
        <dbReference type="ARBA" id="ARBA00023136"/>
    </source>
</evidence>
<dbReference type="AlphaFoldDB" id="A0A427YJQ8"/>
<comment type="subcellular location">
    <subcellularLocation>
        <location evidence="1">Membrane</location>
        <topology evidence="1">Multi-pass membrane protein</topology>
    </subcellularLocation>
</comment>
<feature type="transmembrane region" description="Helical" evidence="8">
    <location>
        <begin position="157"/>
        <end position="180"/>
    </location>
</feature>
<feature type="region of interest" description="Disordered" evidence="7">
    <location>
        <begin position="485"/>
        <end position="513"/>
    </location>
</feature>
<keyword evidence="2" id="KW-0813">Transport</keyword>
<keyword evidence="4 8" id="KW-1133">Transmembrane helix</keyword>
<dbReference type="GO" id="GO:0016020">
    <property type="term" value="C:membrane"/>
    <property type="evidence" value="ECO:0007669"/>
    <property type="project" value="UniProtKB-SubCell"/>
</dbReference>
<dbReference type="Pfam" id="PF07690">
    <property type="entry name" value="MFS_1"/>
    <property type="match status" value="1"/>
</dbReference>
<evidence type="ECO:0000256" key="6">
    <source>
        <dbReference type="ARBA" id="ARBA00037968"/>
    </source>
</evidence>
<feature type="transmembrane region" description="Helical" evidence="8">
    <location>
        <begin position="298"/>
        <end position="322"/>
    </location>
</feature>
<dbReference type="GO" id="GO:0022857">
    <property type="term" value="F:transmembrane transporter activity"/>
    <property type="evidence" value="ECO:0007669"/>
    <property type="project" value="InterPro"/>
</dbReference>
<evidence type="ECO:0000256" key="8">
    <source>
        <dbReference type="SAM" id="Phobius"/>
    </source>
</evidence>
<keyword evidence="3 8" id="KW-0812">Transmembrane</keyword>
<dbReference type="FunFam" id="1.20.1250.20:FF:000065">
    <property type="entry name" value="Putative MFS pantothenate transporter"/>
    <property type="match status" value="1"/>
</dbReference>
<accession>A0A427YJQ8</accession>
<dbReference type="Proteomes" id="UP000279259">
    <property type="component" value="Unassembled WGS sequence"/>
</dbReference>
<feature type="transmembrane region" description="Helical" evidence="8">
    <location>
        <begin position="192"/>
        <end position="215"/>
    </location>
</feature>
<feature type="transmembrane region" description="Helical" evidence="8">
    <location>
        <begin position="387"/>
        <end position="408"/>
    </location>
</feature>
<feature type="transmembrane region" description="Helical" evidence="8">
    <location>
        <begin position="420"/>
        <end position="442"/>
    </location>
</feature>
<evidence type="ECO:0008006" key="11">
    <source>
        <dbReference type="Google" id="ProtNLM"/>
    </source>
</evidence>
<gene>
    <name evidence="9" type="ORF">EHS25_009631</name>
</gene>
<dbReference type="PANTHER" id="PTHR43791">
    <property type="entry name" value="PERMEASE-RELATED"/>
    <property type="match status" value="1"/>
</dbReference>
<feature type="transmembrane region" description="Helical" evidence="8">
    <location>
        <begin position="132"/>
        <end position="151"/>
    </location>
</feature>
<protein>
    <recommendedName>
        <fullName evidence="11">Major facilitator superfamily (MFS) profile domain-containing protein</fullName>
    </recommendedName>
</protein>
<comment type="caution">
    <text evidence="9">The sequence shown here is derived from an EMBL/GenBank/DDBJ whole genome shotgun (WGS) entry which is preliminary data.</text>
</comment>
<keyword evidence="5 8" id="KW-0472">Membrane</keyword>
<dbReference type="EMBL" id="RSCD01000008">
    <property type="protein sequence ID" value="RSH91332.1"/>
    <property type="molecule type" value="Genomic_DNA"/>
</dbReference>
<keyword evidence="10" id="KW-1185">Reference proteome</keyword>
<reference evidence="9 10" key="1">
    <citation type="submission" date="2018-11" db="EMBL/GenBank/DDBJ databases">
        <title>Genome sequence of Saitozyma podzolica DSM 27192.</title>
        <authorList>
            <person name="Aliyu H."/>
            <person name="Gorte O."/>
            <person name="Ochsenreither K."/>
        </authorList>
    </citation>
    <scope>NUCLEOTIDE SEQUENCE [LARGE SCALE GENOMIC DNA]</scope>
    <source>
        <strain evidence="9 10">DSM 27192</strain>
    </source>
</reference>
<dbReference type="Gene3D" id="1.20.1250.20">
    <property type="entry name" value="MFS general substrate transporter like domains"/>
    <property type="match status" value="2"/>
</dbReference>
<dbReference type="PANTHER" id="PTHR43791:SF39">
    <property type="entry name" value="TRANSPORTER LIZ1_SEO1, PUTATIVE (AFU_ORTHOLOGUE AFUA_3G00980)-RELATED"/>
    <property type="match status" value="1"/>
</dbReference>
<evidence type="ECO:0000256" key="4">
    <source>
        <dbReference type="ARBA" id="ARBA00022989"/>
    </source>
</evidence>